<dbReference type="Proteomes" id="UP000182237">
    <property type="component" value="Chromosome I"/>
</dbReference>
<dbReference type="Pfam" id="PF10335">
    <property type="entry name" value="DUF294_C"/>
    <property type="match status" value="1"/>
</dbReference>
<dbReference type="Pfam" id="PF00027">
    <property type="entry name" value="cNMP_binding"/>
    <property type="match status" value="1"/>
</dbReference>
<dbReference type="CDD" id="cd00038">
    <property type="entry name" value="CAP_ED"/>
    <property type="match status" value="1"/>
</dbReference>
<evidence type="ECO:0000313" key="6">
    <source>
        <dbReference type="Proteomes" id="UP000182237"/>
    </source>
</evidence>
<dbReference type="InterPro" id="IPR051462">
    <property type="entry name" value="CBS_domain-containing"/>
</dbReference>
<feature type="domain" description="CBS" evidence="4">
    <location>
        <begin position="221"/>
        <end position="278"/>
    </location>
</feature>
<feature type="domain" description="Cyclic nucleotide-binding" evidence="3">
    <location>
        <begin position="17"/>
        <end position="124"/>
    </location>
</feature>
<dbReference type="Pfam" id="PF03445">
    <property type="entry name" value="DUF294"/>
    <property type="match status" value="1"/>
</dbReference>
<dbReference type="CDD" id="cd05401">
    <property type="entry name" value="NT_GlnE_GlnD_like"/>
    <property type="match status" value="1"/>
</dbReference>
<dbReference type="Pfam" id="PF00571">
    <property type="entry name" value="CBS"/>
    <property type="match status" value="2"/>
</dbReference>
<keyword evidence="6" id="KW-1185">Reference proteome</keyword>
<keyword evidence="1" id="KW-0677">Repeat</keyword>
<sequence>MTVELEEIAGFLAQHEPFAHLPESTVRGLPSRMSITYVRRGARIISAGEVNDTLYIIRSGAVDVMDGEGTLLDRRDAGRNFGYSTLVDAPTSRYTMEAVEDSVLLMLPREAFVELVAAHPDSERYFASQSRRIRAVANELREDNPAANVLRTPMGELVAGRPAAVIQASASIADAARAMVANRSSYILVEAEGETGILTDRDLRSRVVAQLYDPERPVAEVTTSPVRTISADTMVFEAMLIMSELGFNHLPVEGPEGIMGVASSADIMRPLHNDPIYLAGAVDRADEDELEGAFVRAAAVAARFLERGAWAAEAQRLLTSIADNIARRLVTLATEKYGPAPVPFAFVAVGSQARREMGPASDQDNALILDDAYDPAAHPEQARYFAQLSEFVCTGLAAAGQALCPGEMMAMNPQWRMTESEWNRTFNGWITAPEPDALLHTQVFFDFRCIAGDAFLAQRVHTNAVAAARGSTRLHTHLAALATRREPPLGLFRGFVVERSGDYASTLDVKKGGTAAVVQMARLYAIVAGVEEVDTLGRMRAAAGDSLSTRGAEDLIGAYEYLSTLALRHQARQLRAGERPDYRIDPKQLPSRDRDALRDAFGVIKSLQSALTSAYPVRAV</sequence>
<dbReference type="InterPro" id="IPR014710">
    <property type="entry name" value="RmlC-like_jellyroll"/>
</dbReference>
<dbReference type="InterPro" id="IPR000644">
    <property type="entry name" value="CBS_dom"/>
</dbReference>
<protein>
    <submittedName>
        <fullName evidence="5">CBS domain-containing protein</fullName>
    </submittedName>
</protein>
<accession>A0A1H1PYW0</accession>
<evidence type="ECO:0000259" key="4">
    <source>
        <dbReference type="PROSITE" id="PS51371"/>
    </source>
</evidence>
<dbReference type="InterPro" id="IPR046342">
    <property type="entry name" value="CBS_dom_sf"/>
</dbReference>
<dbReference type="Gene3D" id="3.10.580.10">
    <property type="entry name" value="CBS-domain"/>
    <property type="match status" value="1"/>
</dbReference>
<dbReference type="SMART" id="SM00100">
    <property type="entry name" value="cNMP"/>
    <property type="match status" value="1"/>
</dbReference>
<name>A0A1H1PYW0_9CORY</name>
<evidence type="ECO:0000256" key="2">
    <source>
        <dbReference type="PROSITE-ProRule" id="PRU00703"/>
    </source>
</evidence>
<dbReference type="EMBL" id="LT629765">
    <property type="protein sequence ID" value="SDS15899.1"/>
    <property type="molecule type" value="Genomic_DNA"/>
</dbReference>
<dbReference type="SUPFAM" id="SSF54631">
    <property type="entry name" value="CBS-domain pair"/>
    <property type="match status" value="1"/>
</dbReference>
<evidence type="ECO:0000256" key="1">
    <source>
        <dbReference type="ARBA" id="ARBA00022737"/>
    </source>
</evidence>
<evidence type="ECO:0000313" key="5">
    <source>
        <dbReference type="EMBL" id="SDS15899.1"/>
    </source>
</evidence>
<dbReference type="eggNOG" id="COG2905">
    <property type="taxonomic scope" value="Bacteria"/>
</dbReference>
<dbReference type="PROSITE" id="PS50042">
    <property type="entry name" value="CNMP_BINDING_3"/>
    <property type="match status" value="1"/>
</dbReference>
<dbReference type="SUPFAM" id="SSF81301">
    <property type="entry name" value="Nucleotidyltransferase"/>
    <property type="match status" value="1"/>
</dbReference>
<dbReference type="PANTHER" id="PTHR48108:SF31">
    <property type="entry name" value="CBS DOMAIN AND CYCLIC NUCLEOTIDE-REGULATED NUCLEOTIDYLTRANSFERASE"/>
    <property type="match status" value="1"/>
</dbReference>
<dbReference type="AlphaFoldDB" id="A0A1H1PYW0"/>
<dbReference type="InterPro" id="IPR005105">
    <property type="entry name" value="GlnD_Uridyltrans_N"/>
</dbReference>
<dbReference type="GO" id="GO:0008773">
    <property type="term" value="F:[protein-PII] uridylyltransferase activity"/>
    <property type="evidence" value="ECO:0007669"/>
    <property type="project" value="InterPro"/>
</dbReference>
<dbReference type="InterPro" id="IPR018821">
    <property type="entry name" value="DUF294_put_nucleoTrafse_sb-bd"/>
</dbReference>
<reference evidence="5 6" key="1">
    <citation type="submission" date="2016-10" db="EMBL/GenBank/DDBJ databases">
        <authorList>
            <person name="de Groot N.N."/>
        </authorList>
    </citation>
    <scope>NUCLEOTIDE SEQUENCE [LARGE SCALE GENOMIC DNA]</scope>
    <source>
        <strain evidence="5 6">DSM 45434</strain>
    </source>
</reference>
<keyword evidence="2" id="KW-0129">CBS domain</keyword>
<dbReference type="STRING" id="1203190.GCA_000312345_02211"/>
<proteinExistence type="predicted"/>
<dbReference type="Gene3D" id="2.60.120.10">
    <property type="entry name" value="Jelly Rolls"/>
    <property type="match status" value="1"/>
</dbReference>
<evidence type="ECO:0000259" key="3">
    <source>
        <dbReference type="PROSITE" id="PS50042"/>
    </source>
</evidence>
<dbReference type="PANTHER" id="PTHR48108">
    <property type="entry name" value="CBS DOMAIN-CONTAINING PROTEIN CBSX2, CHLOROPLASTIC"/>
    <property type="match status" value="1"/>
</dbReference>
<dbReference type="InterPro" id="IPR043519">
    <property type="entry name" value="NT_sf"/>
</dbReference>
<dbReference type="SUPFAM" id="SSF51206">
    <property type="entry name" value="cAMP-binding domain-like"/>
    <property type="match status" value="1"/>
</dbReference>
<gene>
    <name evidence="5" type="ORF">SAMN04488539_1127</name>
</gene>
<organism evidence="5 6">
    <name type="scientific">Corynebacterium timonense</name>
    <dbReference type="NCBI Taxonomy" id="441500"/>
    <lineage>
        <taxon>Bacteria</taxon>
        <taxon>Bacillati</taxon>
        <taxon>Actinomycetota</taxon>
        <taxon>Actinomycetes</taxon>
        <taxon>Mycobacteriales</taxon>
        <taxon>Corynebacteriaceae</taxon>
        <taxon>Corynebacterium</taxon>
    </lineage>
</organism>
<dbReference type="InterPro" id="IPR000595">
    <property type="entry name" value="cNMP-bd_dom"/>
</dbReference>
<dbReference type="SMART" id="SM00116">
    <property type="entry name" value="CBS"/>
    <property type="match status" value="2"/>
</dbReference>
<dbReference type="RefSeq" id="WP_019194983.1">
    <property type="nucleotide sequence ID" value="NZ_LT629765.1"/>
</dbReference>
<dbReference type="InterPro" id="IPR018490">
    <property type="entry name" value="cNMP-bd_dom_sf"/>
</dbReference>
<dbReference type="PROSITE" id="PS51371">
    <property type="entry name" value="CBS"/>
    <property type="match status" value="1"/>
</dbReference>
<dbReference type="OrthoDB" id="9789996at2"/>